<dbReference type="EMBL" id="BDQK01000007">
    <property type="protein sequence ID" value="GBF80343.1"/>
    <property type="molecule type" value="Genomic_DNA"/>
</dbReference>
<dbReference type="AlphaFoldDB" id="A0A401IGD0"/>
<gene>
    <name evidence="2" type="ORF">AsFPU1_1744</name>
</gene>
<evidence type="ECO:0000259" key="1">
    <source>
        <dbReference type="Pfam" id="PF08241"/>
    </source>
</evidence>
<dbReference type="GO" id="GO:0008757">
    <property type="term" value="F:S-adenosylmethionine-dependent methyltransferase activity"/>
    <property type="evidence" value="ECO:0007669"/>
    <property type="project" value="InterPro"/>
</dbReference>
<accession>A0A401IGD0</accession>
<dbReference type="Proteomes" id="UP000287247">
    <property type="component" value="Unassembled WGS sequence"/>
</dbReference>
<dbReference type="Gene3D" id="3.40.50.150">
    <property type="entry name" value="Vaccinia Virus protein VP39"/>
    <property type="match status" value="1"/>
</dbReference>
<dbReference type="InterPro" id="IPR029063">
    <property type="entry name" value="SAM-dependent_MTases_sf"/>
</dbReference>
<dbReference type="GO" id="GO:0032259">
    <property type="term" value="P:methylation"/>
    <property type="evidence" value="ECO:0007669"/>
    <property type="project" value="UniProtKB-KW"/>
</dbReference>
<sequence length="165" mass="19632">MGQQYLKDTEYSEKMQFIKMDLFDYLASVPTGSFDVINCFGFLYHTTRQVDFFREIARIKPKHVIIDTNVGKNYFWFGQSGLSKQPCLLLVTEDPKETRNTIDQDGVAFWPTKSFLEKMFQLINYDHHQINYRNQEIKNWTAMRDYKKGYRISYLAHLNNRNVSS</sequence>
<feature type="domain" description="Methyltransferase type 11" evidence="1">
    <location>
        <begin position="13"/>
        <end position="59"/>
    </location>
</feature>
<dbReference type="OrthoDB" id="9791837at2"/>
<organism evidence="2 3">
    <name type="scientific">Aphanothece sacrum FPU1</name>
    <dbReference type="NCBI Taxonomy" id="1920663"/>
    <lineage>
        <taxon>Bacteria</taxon>
        <taxon>Bacillati</taxon>
        <taxon>Cyanobacteriota</taxon>
        <taxon>Cyanophyceae</taxon>
        <taxon>Oscillatoriophycideae</taxon>
        <taxon>Chroococcales</taxon>
        <taxon>Aphanothecaceae</taxon>
        <taxon>Aphanothece</taxon>
    </lineage>
</organism>
<keyword evidence="2" id="KW-0489">Methyltransferase</keyword>
<name>A0A401IGD0_APHSA</name>
<dbReference type="InterPro" id="IPR013216">
    <property type="entry name" value="Methyltransf_11"/>
</dbReference>
<keyword evidence="2" id="KW-0808">Transferase</keyword>
<dbReference type="Pfam" id="PF08241">
    <property type="entry name" value="Methyltransf_11"/>
    <property type="match status" value="1"/>
</dbReference>
<comment type="caution">
    <text evidence="2">The sequence shown here is derived from an EMBL/GenBank/DDBJ whole genome shotgun (WGS) entry which is preliminary data.</text>
</comment>
<dbReference type="SUPFAM" id="SSF53335">
    <property type="entry name" value="S-adenosyl-L-methionine-dependent methyltransferases"/>
    <property type="match status" value="1"/>
</dbReference>
<evidence type="ECO:0000313" key="3">
    <source>
        <dbReference type="Proteomes" id="UP000287247"/>
    </source>
</evidence>
<evidence type="ECO:0000313" key="2">
    <source>
        <dbReference type="EMBL" id="GBF80343.1"/>
    </source>
</evidence>
<reference evidence="3" key="1">
    <citation type="submission" date="2017-05" db="EMBL/GenBank/DDBJ databases">
        <title>Physiological properties and genetic analysis related to exopolysaccharide production of fresh-water unicellular cyanobacterium Aphanothece sacrum, Suizenji Nori, that has been cultured as a food source in Japan.</title>
        <authorList>
            <person name="Kanesaki Y."/>
            <person name="Yoshikawa S."/>
            <person name="Ohki K."/>
        </authorList>
    </citation>
    <scope>NUCLEOTIDE SEQUENCE [LARGE SCALE GENOMIC DNA]</scope>
    <source>
        <strain evidence="3">FPU1</strain>
    </source>
</reference>
<protein>
    <submittedName>
        <fullName evidence="2">Methyltransferase</fullName>
    </submittedName>
</protein>
<keyword evidence="3" id="KW-1185">Reference proteome</keyword>
<proteinExistence type="predicted"/>